<dbReference type="AlphaFoldDB" id="A0A7K1GIU2"/>
<keyword evidence="8 14" id="KW-0675">Receptor</keyword>
<keyword evidence="15" id="KW-1185">Reference proteome</keyword>
<dbReference type="Gene3D" id="2.40.170.20">
    <property type="entry name" value="TonB-dependent receptor, beta-barrel domain"/>
    <property type="match status" value="1"/>
</dbReference>
<organism evidence="14 15">
    <name type="scientific">Myroides pelagicus</name>
    <dbReference type="NCBI Taxonomy" id="270914"/>
    <lineage>
        <taxon>Bacteria</taxon>
        <taxon>Pseudomonadati</taxon>
        <taxon>Bacteroidota</taxon>
        <taxon>Flavobacteriia</taxon>
        <taxon>Flavobacteriales</taxon>
        <taxon>Flavobacteriaceae</taxon>
        <taxon>Myroides</taxon>
    </lineage>
</organism>
<evidence type="ECO:0000256" key="3">
    <source>
        <dbReference type="ARBA" id="ARBA00022452"/>
    </source>
</evidence>
<evidence type="ECO:0000256" key="10">
    <source>
        <dbReference type="RuleBase" id="RU003357"/>
    </source>
</evidence>
<evidence type="ECO:0000256" key="9">
    <source>
        <dbReference type="ARBA" id="ARBA00023237"/>
    </source>
</evidence>
<dbReference type="InterPro" id="IPR039426">
    <property type="entry name" value="TonB-dep_rcpt-like"/>
</dbReference>
<accession>A0A7K1GIU2</accession>
<evidence type="ECO:0000313" key="14">
    <source>
        <dbReference type="EMBL" id="MTH28811.1"/>
    </source>
</evidence>
<dbReference type="SUPFAM" id="SSF56935">
    <property type="entry name" value="Porins"/>
    <property type="match status" value="1"/>
</dbReference>
<dbReference type="InterPro" id="IPR000531">
    <property type="entry name" value="Beta-barrel_TonB"/>
</dbReference>
<feature type="domain" description="TonB-dependent receptor-like beta-barrel" evidence="12">
    <location>
        <begin position="337"/>
        <end position="661"/>
    </location>
</feature>
<dbReference type="GO" id="GO:0015344">
    <property type="term" value="F:siderophore uptake transmembrane transporter activity"/>
    <property type="evidence" value="ECO:0007669"/>
    <property type="project" value="TreeGrafter"/>
</dbReference>
<comment type="similarity">
    <text evidence="10">Belongs to the TonB-dependent receptor family.</text>
</comment>
<dbReference type="RefSeq" id="WP_155034793.1">
    <property type="nucleotide sequence ID" value="NZ_JBHTIG010000005.1"/>
</dbReference>
<evidence type="ECO:0000256" key="7">
    <source>
        <dbReference type="ARBA" id="ARBA00023136"/>
    </source>
</evidence>
<keyword evidence="2" id="KW-0813">Transport</keyword>
<feature type="signal peptide" evidence="11">
    <location>
        <begin position="1"/>
        <end position="18"/>
    </location>
</feature>
<protein>
    <submittedName>
        <fullName evidence="14">TonB-dependent receptor plug domain-containing protein</fullName>
    </submittedName>
</protein>
<keyword evidence="4" id="KW-0812">Transmembrane</keyword>
<feature type="domain" description="TonB-dependent receptor plug" evidence="13">
    <location>
        <begin position="137"/>
        <end position="220"/>
    </location>
</feature>
<evidence type="ECO:0000256" key="4">
    <source>
        <dbReference type="ARBA" id="ARBA00022692"/>
    </source>
</evidence>
<dbReference type="InterPro" id="IPR036942">
    <property type="entry name" value="Beta-barrel_TonB_sf"/>
</dbReference>
<dbReference type="Pfam" id="PF07715">
    <property type="entry name" value="Plug"/>
    <property type="match status" value="1"/>
</dbReference>
<dbReference type="InterPro" id="IPR008969">
    <property type="entry name" value="CarboxyPept-like_regulatory"/>
</dbReference>
<evidence type="ECO:0000256" key="1">
    <source>
        <dbReference type="ARBA" id="ARBA00004571"/>
    </source>
</evidence>
<dbReference type="Pfam" id="PF00593">
    <property type="entry name" value="TonB_dep_Rec_b-barrel"/>
    <property type="match status" value="1"/>
</dbReference>
<comment type="caution">
    <text evidence="14">The sequence shown here is derived from an EMBL/GenBank/DDBJ whole genome shotgun (WGS) entry which is preliminary data.</text>
</comment>
<evidence type="ECO:0000256" key="5">
    <source>
        <dbReference type="ARBA" id="ARBA00022729"/>
    </source>
</evidence>
<evidence type="ECO:0000256" key="11">
    <source>
        <dbReference type="SAM" id="SignalP"/>
    </source>
</evidence>
<sequence>MKALLSLLLLLFFGELQAQKITLSGTVFDVKNKPIENVNVYLKDSFEGVLSDANGHFSFVVEDTLINDVLVLIHHDFEDIEEVIVTRESYHKDFVMLEKEGLLGEIIIKTKSKRKRERVESIDFSAMDVVSTAGSPGNIVGVIGTMPGAQVNGEDGRLMIRGGKADESGIYVNGIRVFEPYTATVGNVPVRSKFNPFLFKGMSFLAGGYSAEFGEALSGVLQLDTADDIDASRKDVSISILGGSFGQTHQWGKNSLSYHLNYLNLGAYTALVKQRYDSQKPFSTASAEVVFKRELKEGGYKLYTAIDYSSMAYRQEMLPSQQVDTLALQSMNVYLNSLYFKRFSPYLRLDVGTGVGYVDYTGDKNERHIGKERWDLSQKIKMSYQWNGNLRSFIGADVQLAQLDLTKGMRRDYENRNFYTTRFALFFESDWNLRSGFSLRMGVRANKYSAISNWTLEPRTMLTFQLNAKQQLSFSYGVFNQAMNLEQGMNVKQEDWMQANHYILNYTYEFKKRMLRAEVFCKDYSKLLLTPIGKTNEYSQLGEGYAKGFDLFWKDNSTFKNFEYWITYTYIDSKRKEMYWNEWIQPSYIAKHDLSVVTKYWIEQWKLQVSMTYHYATPREFYAKNAADKLIYKSSAIHDVSLSWAYLLSAQKILYASVNNLLGRHPVYAYQFAQQGGQPDQINASATRFVYIGFMWTISSNKKLNQLDNL</sequence>
<keyword evidence="6 10" id="KW-0798">TonB box</keyword>
<dbReference type="OrthoDB" id="1075473at2"/>
<evidence type="ECO:0000256" key="6">
    <source>
        <dbReference type="ARBA" id="ARBA00023077"/>
    </source>
</evidence>
<evidence type="ECO:0000313" key="15">
    <source>
        <dbReference type="Proteomes" id="UP000488936"/>
    </source>
</evidence>
<dbReference type="PANTHER" id="PTHR30069">
    <property type="entry name" value="TONB-DEPENDENT OUTER MEMBRANE RECEPTOR"/>
    <property type="match status" value="1"/>
</dbReference>
<dbReference type="Proteomes" id="UP000488936">
    <property type="component" value="Unassembled WGS sequence"/>
</dbReference>
<dbReference type="GO" id="GO:0044718">
    <property type="term" value="P:siderophore transmembrane transport"/>
    <property type="evidence" value="ECO:0007669"/>
    <property type="project" value="TreeGrafter"/>
</dbReference>
<comment type="subcellular location">
    <subcellularLocation>
        <location evidence="1">Cell outer membrane</location>
        <topology evidence="1">Multi-pass membrane protein</topology>
    </subcellularLocation>
</comment>
<dbReference type="InterPro" id="IPR012910">
    <property type="entry name" value="Plug_dom"/>
</dbReference>
<dbReference type="SUPFAM" id="SSF49464">
    <property type="entry name" value="Carboxypeptidase regulatory domain-like"/>
    <property type="match status" value="1"/>
</dbReference>
<evidence type="ECO:0000259" key="12">
    <source>
        <dbReference type="Pfam" id="PF00593"/>
    </source>
</evidence>
<evidence type="ECO:0000256" key="8">
    <source>
        <dbReference type="ARBA" id="ARBA00023170"/>
    </source>
</evidence>
<keyword evidence="7 10" id="KW-0472">Membrane</keyword>
<dbReference type="GO" id="GO:0009279">
    <property type="term" value="C:cell outer membrane"/>
    <property type="evidence" value="ECO:0007669"/>
    <property type="project" value="UniProtKB-SubCell"/>
</dbReference>
<proteinExistence type="inferred from homology"/>
<feature type="chain" id="PRO_5029610196" evidence="11">
    <location>
        <begin position="19"/>
        <end position="710"/>
    </location>
</feature>
<dbReference type="PANTHER" id="PTHR30069:SF29">
    <property type="entry name" value="HEMOGLOBIN AND HEMOGLOBIN-HAPTOGLOBIN-BINDING PROTEIN 1-RELATED"/>
    <property type="match status" value="1"/>
</dbReference>
<evidence type="ECO:0000256" key="2">
    <source>
        <dbReference type="ARBA" id="ARBA00022448"/>
    </source>
</evidence>
<dbReference type="EMBL" id="WMJY01000003">
    <property type="protein sequence ID" value="MTH28811.1"/>
    <property type="molecule type" value="Genomic_DNA"/>
</dbReference>
<reference evidence="14 15" key="1">
    <citation type="journal article" date="2006" name="Int. J. Syst. Evol. Microbiol.">
        <title>Myroides pelagicus sp. nov., isolated from seawater in Thailand.</title>
        <authorList>
            <person name="Yoon J."/>
            <person name="Maneerat S."/>
            <person name="Kawai F."/>
            <person name="Yokota A."/>
        </authorList>
    </citation>
    <scope>NUCLEOTIDE SEQUENCE [LARGE SCALE GENOMIC DNA]</scope>
    <source>
        <strain evidence="14 15">SM1T</strain>
    </source>
</reference>
<name>A0A7K1GIU2_9FLAO</name>
<gene>
    <name evidence="14" type="ORF">GJV77_02585</name>
</gene>
<evidence type="ECO:0000259" key="13">
    <source>
        <dbReference type="Pfam" id="PF07715"/>
    </source>
</evidence>
<keyword evidence="5 11" id="KW-0732">Signal</keyword>
<keyword evidence="3" id="KW-1134">Transmembrane beta strand</keyword>
<keyword evidence="9" id="KW-0998">Cell outer membrane</keyword>